<evidence type="ECO:0000256" key="6">
    <source>
        <dbReference type="ARBA" id="ARBA00023014"/>
    </source>
</evidence>
<dbReference type="InterPro" id="IPR013785">
    <property type="entry name" value="Aldolase_TIM"/>
</dbReference>
<dbReference type="EMBL" id="FMYM01000011">
    <property type="protein sequence ID" value="SDC61638.1"/>
    <property type="molecule type" value="Genomic_DNA"/>
</dbReference>
<dbReference type="InterPro" id="IPR007197">
    <property type="entry name" value="rSAM"/>
</dbReference>
<dbReference type="PANTHER" id="PTHR11228:SF7">
    <property type="entry name" value="PQQA PEPTIDE CYCLASE"/>
    <property type="match status" value="1"/>
</dbReference>
<dbReference type="CDD" id="cd01335">
    <property type="entry name" value="Radical_SAM"/>
    <property type="match status" value="1"/>
</dbReference>
<gene>
    <name evidence="8" type="ORF">SAMN05421737_11172</name>
</gene>
<dbReference type="SUPFAM" id="SSF102114">
    <property type="entry name" value="Radical SAM enzymes"/>
    <property type="match status" value="1"/>
</dbReference>
<keyword evidence="5" id="KW-0408">Iron</keyword>
<dbReference type="InterPro" id="IPR017200">
    <property type="entry name" value="PqqE-like"/>
</dbReference>
<dbReference type="Pfam" id="PF04055">
    <property type="entry name" value="Radical_SAM"/>
    <property type="match status" value="1"/>
</dbReference>
<dbReference type="Pfam" id="PF13186">
    <property type="entry name" value="SPASM"/>
    <property type="match status" value="1"/>
</dbReference>
<dbReference type="GO" id="GO:0003824">
    <property type="term" value="F:catalytic activity"/>
    <property type="evidence" value="ECO:0007669"/>
    <property type="project" value="InterPro"/>
</dbReference>
<name>A0A1G6N1C6_9BACI</name>
<evidence type="ECO:0000256" key="5">
    <source>
        <dbReference type="ARBA" id="ARBA00023004"/>
    </source>
</evidence>
<evidence type="ECO:0000256" key="4">
    <source>
        <dbReference type="ARBA" id="ARBA00022723"/>
    </source>
</evidence>
<dbReference type="GO" id="GO:0046872">
    <property type="term" value="F:metal ion binding"/>
    <property type="evidence" value="ECO:0007669"/>
    <property type="project" value="UniProtKB-KW"/>
</dbReference>
<evidence type="ECO:0000256" key="3">
    <source>
        <dbReference type="ARBA" id="ARBA00022691"/>
    </source>
</evidence>
<comment type="cofactor">
    <cofactor evidence="1">
        <name>[4Fe-4S] cluster</name>
        <dbReference type="ChEBI" id="CHEBI:49883"/>
    </cofactor>
</comment>
<dbReference type="Gene3D" id="3.20.20.70">
    <property type="entry name" value="Aldolase class I"/>
    <property type="match status" value="1"/>
</dbReference>
<reference evidence="9" key="1">
    <citation type="submission" date="2016-09" db="EMBL/GenBank/DDBJ databases">
        <authorList>
            <person name="Varghese N."/>
            <person name="Submissions S."/>
        </authorList>
    </citation>
    <scope>NUCLEOTIDE SEQUENCE [LARGE SCALE GENOMIC DNA]</scope>
    <source>
        <strain evidence="9">25nlg</strain>
    </source>
</reference>
<dbReference type="InterPro" id="IPR058240">
    <property type="entry name" value="rSAM_sf"/>
</dbReference>
<keyword evidence="6" id="KW-0411">Iron-sulfur</keyword>
<evidence type="ECO:0000313" key="8">
    <source>
        <dbReference type="EMBL" id="SDC61638.1"/>
    </source>
</evidence>
<accession>A0A1G6N1C6</accession>
<organism evidence="8 9">
    <name type="scientific">Shouchella lonarensis</name>
    <dbReference type="NCBI Taxonomy" id="1464122"/>
    <lineage>
        <taxon>Bacteria</taxon>
        <taxon>Bacillati</taxon>
        <taxon>Bacillota</taxon>
        <taxon>Bacilli</taxon>
        <taxon>Bacillales</taxon>
        <taxon>Bacillaceae</taxon>
        <taxon>Shouchella</taxon>
    </lineage>
</organism>
<dbReference type="AlphaFoldDB" id="A0A1G6N1C6"/>
<evidence type="ECO:0000313" key="9">
    <source>
        <dbReference type="Proteomes" id="UP000242662"/>
    </source>
</evidence>
<dbReference type="GO" id="GO:0051539">
    <property type="term" value="F:4 iron, 4 sulfur cluster binding"/>
    <property type="evidence" value="ECO:0007669"/>
    <property type="project" value="UniProtKB-KW"/>
</dbReference>
<dbReference type="SFLD" id="SFLDG01386">
    <property type="entry name" value="main_SPASM_domain-containing"/>
    <property type="match status" value="1"/>
</dbReference>
<evidence type="ECO:0000256" key="2">
    <source>
        <dbReference type="ARBA" id="ARBA00022485"/>
    </source>
</evidence>
<keyword evidence="9" id="KW-1185">Reference proteome</keyword>
<dbReference type="PIRSF" id="PIRSF037420">
    <property type="entry name" value="PQQ_syn_pqqE"/>
    <property type="match status" value="1"/>
</dbReference>
<sequence length="382" mass="42599">MFTRGPSHVDFNLTNGCNLACAHCHSSSGPKLDNELKTPEILKVIKELHEMGTLKIAFAGGEPFIRRDILDILEYSCKLPGWTVSVITNGLFFRDNIVADLKKRCPGLVLNVSIDGSTPDNYTVLRKQLNNPRFDPVPVFEKVKAGVKKVVNEGFETSVNFTITKATIEDILPTYNLAMELGAKSFVGIKFFPGGYGKKHLDEFELPFWLWSQTFSKLTSLKLNGEIPHMQISVPSAWEFYLPLIEGNINLEQAEGIWNYRSPLREKLYSAHTSIGDVLGKMEISVSSNGDVYPTVLLIGEDNARCGNLRKSSMREIWTESPVLNKIRNMDIHDIDGQCEQCKLQEVCGGGSRSRSFSQTKNLNGKDYMCPIVNKGGVLTSV</sequence>
<dbReference type="STRING" id="1464122.SAMN05421737_11172"/>
<dbReference type="OrthoDB" id="9782387at2"/>
<dbReference type="Proteomes" id="UP000242662">
    <property type="component" value="Unassembled WGS sequence"/>
</dbReference>
<keyword evidence="2" id="KW-0004">4Fe-4S</keyword>
<dbReference type="PANTHER" id="PTHR11228">
    <property type="entry name" value="RADICAL SAM DOMAIN PROTEIN"/>
    <property type="match status" value="1"/>
</dbReference>
<dbReference type="PROSITE" id="PS51918">
    <property type="entry name" value="RADICAL_SAM"/>
    <property type="match status" value="1"/>
</dbReference>
<evidence type="ECO:0000256" key="1">
    <source>
        <dbReference type="ARBA" id="ARBA00001966"/>
    </source>
</evidence>
<feature type="domain" description="Radical SAM core" evidence="7">
    <location>
        <begin position="3"/>
        <end position="222"/>
    </location>
</feature>
<dbReference type="RefSeq" id="WP_090776469.1">
    <property type="nucleotide sequence ID" value="NZ_FMYM01000011.1"/>
</dbReference>
<dbReference type="SFLD" id="SFLDG01067">
    <property type="entry name" value="SPASM/twitch_domain_containing"/>
    <property type="match status" value="1"/>
</dbReference>
<dbReference type="SFLD" id="SFLDS00029">
    <property type="entry name" value="Radical_SAM"/>
    <property type="match status" value="1"/>
</dbReference>
<proteinExistence type="predicted"/>
<dbReference type="InterPro" id="IPR023885">
    <property type="entry name" value="4Fe4S-binding_SPASM_dom"/>
</dbReference>
<keyword evidence="4" id="KW-0479">Metal-binding</keyword>
<dbReference type="NCBIfam" id="TIGR04085">
    <property type="entry name" value="rSAM_more_4Fe4S"/>
    <property type="match status" value="1"/>
</dbReference>
<evidence type="ECO:0000259" key="7">
    <source>
        <dbReference type="PROSITE" id="PS51918"/>
    </source>
</evidence>
<dbReference type="InterPro" id="IPR050377">
    <property type="entry name" value="Radical_SAM_PqqE_MftC-like"/>
</dbReference>
<keyword evidence="3" id="KW-0949">S-adenosyl-L-methionine</keyword>
<protein>
    <submittedName>
        <fullName evidence="8">Radical SAM additional 4Fe4S-binding SPASM domain-containing protein</fullName>
    </submittedName>
</protein>